<organism evidence="2 3">
    <name type="scientific">Phenylobacterium ferrooxidans</name>
    <dbReference type="NCBI Taxonomy" id="2982689"/>
    <lineage>
        <taxon>Bacteria</taxon>
        <taxon>Pseudomonadati</taxon>
        <taxon>Pseudomonadota</taxon>
        <taxon>Alphaproteobacteria</taxon>
        <taxon>Caulobacterales</taxon>
        <taxon>Caulobacteraceae</taxon>
        <taxon>Phenylobacterium</taxon>
    </lineage>
</organism>
<dbReference type="Proteomes" id="UP001598130">
    <property type="component" value="Unassembled WGS sequence"/>
</dbReference>
<protein>
    <recommendedName>
        <fullName evidence="4">Lipoprotein</fullName>
    </recommendedName>
</protein>
<dbReference type="RefSeq" id="WP_377367726.1">
    <property type="nucleotide sequence ID" value="NZ_JAOTJD010000004.1"/>
</dbReference>
<dbReference type="EMBL" id="JAOTJD010000004">
    <property type="protein sequence ID" value="MFD3263083.1"/>
    <property type="molecule type" value="Genomic_DNA"/>
</dbReference>
<proteinExistence type="predicted"/>
<evidence type="ECO:0000313" key="2">
    <source>
        <dbReference type="EMBL" id="MFD3263083.1"/>
    </source>
</evidence>
<name>A0ABW6CQM0_9CAUL</name>
<keyword evidence="1" id="KW-0732">Signal</keyword>
<accession>A0ABW6CQM0</accession>
<evidence type="ECO:0000256" key="1">
    <source>
        <dbReference type="SAM" id="SignalP"/>
    </source>
</evidence>
<feature type="chain" id="PRO_5045222825" description="Lipoprotein" evidence="1">
    <location>
        <begin position="19"/>
        <end position="124"/>
    </location>
</feature>
<keyword evidence="3" id="KW-1185">Reference proteome</keyword>
<sequence length="124" mass="12915">MKPWALPLMGALLLSACAEPEAPAPPPLKLDCALGFEALSAQIVAAPGMKPAVKERGEPFRYYNADGGQSSYMITEPGAPGHPAILKQQVTPAGVTNSGCAYGDEKGYAELVAYLEALAKARAK</sequence>
<evidence type="ECO:0000313" key="3">
    <source>
        <dbReference type="Proteomes" id="UP001598130"/>
    </source>
</evidence>
<comment type="caution">
    <text evidence="2">The sequence shown here is derived from an EMBL/GenBank/DDBJ whole genome shotgun (WGS) entry which is preliminary data.</text>
</comment>
<reference evidence="2 3" key="1">
    <citation type="submission" date="2022-09" db="EMBL/GenBank/DDBJ databases">
        <title>New species of Phenylobacterium.</title>
        <authorList>
            <person name="Mieszkin S."/>
        </authorList>
    </citation>
    <scope>NUCLEOTIDE SEQUENCE [LARGE SCALE GENOMIC DNA]</scope>
    <source>
        <strain evidence="2 3">HK31-G</strain>
    </source>
</reference>
<gene>
    <name evidence="2" type="ORF">OCL97_03775</name>
</gene>
<dbReference type="PROSITE" id="PS51257">
    <property type="entry name" value="PROKAR_LIPOPROTEIN"/>
    <property type="match status" value="1"/>
</dbReference>
<feature type="signal peptide" evidence="1">
    <location>
        <begin position="1"/>
        <end position="18"/>
    </location>
</feature>
<evidence type="ECO:0008006" key="4">
    <source>
        <dbReference type="Google" id="ProtNLM"/>
    </source>
</evidence>